<organism evidence="1">
    <name type="scientific">Siphoviridae sp. ctsDY37</name>
    <dbReference type="NCBI Taxonomy" id="2826483"/>
    <lineage>
        <taxon>Viruses</taxon>
        <taxon>Duplodnaviria</taxon>
        <taxon>Heunggongvirae</taxon>
        <taxon>Uroviricota</taxon>
        <taxon>Caudoviricetes</taxon>
    </lineage>
</organism>
<protein>
    <submittedName>
        <fullName evidence="1">Uncharacterized protein</fullName>
    </submittedName>
</protein>
<name>A0A8S5MB40_9CAUD</name>
<sequence length="42" mass="5226">MYLVGYTYNISRFFLCQYFLKKNFTFLQKNFQIMNIYAKIVI</sequence>
<proteinExistence type="predicted"/>
<accession>A0A8S5MB40</accession>
<evidence type="ECO:0000313" key="1">
    <source>
        <dbReference type="EMBL" id="DAD79139.1"/>
    </source>
</evidence>
<reference evidence="1" key="1">
    <citation type="journal article" date="2021" name="Proc. Natl. Acad. Sci. U.S.A.">
        <title>A Catalog of Tens of Thousands of Viruses from Human Metagenomes Reveals Hidden Associations with Chronic Diseases.</title>
        <authorList>
            <person name="Tisza M.J."/>
            <person name="Buck C.B."/>
        </authorList>
    </citation>
    <scope>NUCLEOTIDE SEQUENCE</scope>
    <source>
        <strain evidence="1">CtsDY37</strain>
    </source>
</reference>
<dbReference type="EMBL" id="BK014859">
    <property type="protein sequence ID" value="DAD79139.1"/>
    <property type="molecule type" value="Genomic_DNA"/>
</dbReference>